<dbReference type="PANTHER" id="PTHR30055:SF234">
    <property type="entry name" value="HTH-TYPE TRANSCRIPTIONAL REGULATOR BETI"/>
    <property type="match status" value="1"/>
</dbReference>
<evidence type="ECO:0000256" key="3">
    <source>
        <dbReference type="ARBA" id="ARBA00023163"/>
    </source>
</evidence>
<proteinExistence type="predicted"/>
<dbReference type="SUPFAM" id="SSF48498">
    <property type="entry name" value="Tetracyclin repressor-like, C-terminal domain"/>
    <property type="match status" value="1"/>
</dbReference>
<protein>
    <submittedName>
        <fullName evidence="6">TetR family transcriptional regulator</fullName>
    </submittedName>
</protein>
<dbReference type="PROSITE" id="PS50977">
    <property type="entry name" value="HTH_TETR_2"/>
    <property type="match status" value="1"/>
</dbReference>
<reference evidence="6 7" key="1">
    <citation type="submission" date="2019-06" db="EMBL/GenBank/DDBJ databases">
        <title>Sequencing the genomes of 1000 actinobacteria strains.</title>
        <authorList>
            <person name="Klenk H.-P."/>
        </authorList>
    </citation>
    <scope>NUCLEOTIDE SEQUENCE [LARGE SCALE GENOMIC DNA]</scope>
    <source>
        <strain evidence="6 7">DSM 45511</strain>
    </source>
</reference>
<evidence type="ECO:0000256" key="1">
    <source>
        <dbReference type="ARBA" id="ARBA00023015"/>
    </source>
</evidence>
<dbReference type="PANTHER" id="PTHR30055">
    <property type="entry name" value="HTH-TYPE TRANSCRIPTIONAL REGULATOR RUTR"/>
    <property type="match status" value="1"/>
</dbReference>
<dbReference type="SUPFAM" id="SSF46689">
    <property type="entry name" value="Homeodomain-like"/>
    <property type="match status" value="1"/>
</dbReference>
<dbReference type="Pfam" id="PF00440">
    <property type="entry name" value="TetR_N"/>
    <property type="match status" value="1"/>
</dbReference>
<gene>
    <name evidence="6" type="ORF">FB388_5798</name>
</gene>
<comment type="caution">
    <text evidence="6">The sequence shown here is derived from an EMBL/GenBank/DDBJ whole genome shotgun (WGS) entry which is preliminary data.</text>
</comment>
<dbReference type="InterPro" id="IPR036271">
    <property type="entry name" value="Tet_transcr_reg_TetR-rel_C_sf"/>
</dbReference>
<keyword evidence="7" id="KW-1185">Reference proteome</keyword>
<accession>A0A543FXL7</accession>
<organism evidence="6 7">
    <name type="scientific">Pseudonocardia cypriaca</name>
    <dbReference type="NCBI Taxonomy" id="882449"/>
    <lineage>
        <taxon>Bacteria</taxon>
        <taxon>Bacillati</taxon>
        <taxon>Actinomycetota</taxon>
        <taxon>Actinomycetes</taxon>
        <taxon>Pseudonocardiales</taxon>
        <taxon>Pseudonocardiaceae</taxon>
        <taxon>Pseudonocardia</taxon>
    </lineage>
</organism>
<keyword evidence="1" id="KW-0805">Transcription regulation</keyword>
<evidence type="ECO:0000313" key="6">
    <source>
        <dbReference type="EMBL" id="TQM38555.1"/>
    </source>
</evidence>
<dbReference type="InterPro" id="IPR009057">
    <property type="entry name" value="Homeodomain-like_sf"/>
</dbReference>
<evidence type="ECO:0000256" key="2">
    <source>
        <dbReference type="ARBA" id="ARBA00023125"/>
    </source>
</evidence>
<dbReference type="GO" id="GO:0003700">
    <property type="term" value="F:DNA-binding transcription factor activity"/>
    <property type="evidence" value="ECO:0007669"/>
    <property type="project" value="TreeGrafter"/>
</dbReference>
<keyword evidence="3" id="KW-0804">Transcription</keyword>
<dbReference type="AlphaFoldDB" id="A0A543FXL7"/>
<feature type="DNA-binding region" description="H-T-H motif" evidence="4">
    <location>
        <begin position="83"/>
        <end position="102"/>
    </location>
</feature>
<evidence type="ECO:0000313" key="7">
    <source>
        <dbReference type="Proteomes" id="UP000319818"/>
    </source>
</evidence>
<sequence length="252" mass="26068">MAAALAVARARRRDVADVPLAAIAAAAGMSRSTLLRRLGGTRAPLDDAVRRAGIDPGGRPPARERAIAAAASLIAEQGLGATTLDAVAAAADCALPTLHGLFDGRDGLLTAVFDRYGPLPDLEALAADPPGDLCDLLRAVHRVIIGAFGREPRVLPAIFADACGRPGGPGHAMLKAMVPRTSKSLWALLSPHIEAGRLQPLPFPLLVQLLLGPIATHMLLRPTLETTLGAELPSVDEIADTLAGAYLRAVAI</sequence>
<evidence type="ECO:0000256" key="4">
    <source>
        <dbReference type="PROSITE-ProRule" id="PRU00335"/>
    </source>
</evidence>
<dbReference type="InterPro" id="IPR050109">
    <property type="entry name" value="HTH-type_TetR-like_transc_reg"/>
</dbReference>
<name>A0A543FXL7_9PSEU</name>
<dbReference type="GO" id="GO:0000976">
    <property type="term" value="F:transcription cis-regulatory region binding"/>
    <property type="evidence" value="ECO:0007669"/>
    <property type="project" value="TreeGrafter"/>
</dbReference>
<dbReference type="InterPro" id="IPR001647">
    <property type="entry name" value="HTH_TetR"/>
</dbReference>
<keyword evidence="2 4" id="KW-0238">DNA-binding</keyword>
<dbReference type="Gene3D" id="1.10.357.10">
    <property type="entry name" value="Tetracycline Repressor, domain 2"/>
    <property type="match status" value="1"/>
</dbReference>
<dbReference type="EMBL" id="VFPH01000002">
    <property type="protein sequence ID" value="TQM38555.1"/>
    <property type="molecule type" value="Genomic_DNA"/>
</dbReference>
<feature type="domain" description="HTH tetR-type" evidence="5">
    <location>
        <begin position="60"/>
        <end position="120"/>
    </location>
</feature>
<evidence type="ECO:0000259" key="5">
    <source>
        <dbReference type="PROSITE" id="PS50977"/>
    </source>
</evidence>
<dbReference type="Proteomes" id="UP000319818">
    <property type="component" value="Unassembled WGS sequence"/>
</dbReference>